<evidence type="ECO:0000256" key="1">
    <source>
        <dbReference type="SAM" id="Phobius"/>
    </source>
</evidence>
<gene>
    <name evidence="2" type="ORF">PCL1606_55060</name>
</gene>
<dbReference type="PATRIC" id="fig|587753.10.peg.5497"/>
<dbReference type="Proteomes" id="UP000032748">
    <property type="component" value="Chromosome"/>
</dbReference>
<accession>A0A0D5Y6L6</accession>
<evidence type="ECO:0000313" key="2">
    <source>
        <dbReference type="EMBL" id="AKA26951.1"/>
    </source>
</evidence>
<proteinExistence type="predicted"/>
<keyword evidence="1" id="KW-0812">Transmembrane</keyword>
<feature type="transmembrane region" description="Helical" evidence="1">
    <location>
        <begin position="98"/>
        <end position="117"/>
    </location>
</feature>
<feature type="transmembrane region" description="Helical" evidence="1">
    <location>
        <begin position="123"/>
        <end position="139"/>
    </location>
</feature>
<feature type="transmembrane region" description="Helical" evidence="1">
    <location>
        <begin position="69"/>
        <end position="91"/>
    </location>
</feature>
<keyword evidence="1" id="KW-1133">Transmembrane helix</keyword>
<reference evidence="2 3" key="1">
    <citation type="journal article" date="2015" name="Mol. Plant Microbe Interact.">
        <title>Comparative Genomic Analysis of Pseudomonas chlororaphis PCL1606 Reveals New Insight into Antifungal Compounds Involved in Biocontrol.</title>
        <authorList>
            <person name="Calderon C.E."/>
            <person name="Ramos C."/>
            <person name="de Vicente A."/>
            <person name="Cazorla F.M."/>
        </authorList>
    </citation>
    <scope>NUCLEOTIDE SEQUENCE [LARGE SCALE GENOMIC DNA]</scope>
    <source>
        <strain evidence="2 3">PCL1606</strain>
    </source>
</reference>
<sequence>MSRRRKTPQQRQVEEQLLRLRTAEWLAWQPYVRRFGLIHIAVMMLTLFSISLAAAQVPHLYFPRDYQATHYATLAMFAAGLLISLSFLLVIRGFARAAWALFAVLVACLACAVLVLLDTRQRLFPALVLGLPLVGLWLMSTRRYQRGLKVLQVAARKRRRLQRLEADLKRVR</sequence>
<dbReference type="KEGG" id="pcz:PCL1606_55060"/>
<dbReference type="AlphaFoldDB" id="A0A0D5Y6L6"/>
<evidence type="ECO:0008006" key="4">
    <source>
        <dbReference type="Google" id="ProtNLM"/>
    </source>
</evidence>
<name>A0A0D5Y6L6_9PSED</name>
<dbReference type="OrthoDB" id="6867143at2"/>
<organism evidence="2 3">
    <name type="scientific">Pseudomonas chlororaphis</name>
    <dbReference type="NCBI Taxonomy" id="587753"/>
    <lineage>
        <taxon>Bacteria</taxon>
        <taxon>Pseudomonadati</taxon>
        <taxon>Pseudomonadota</taxon>
        <taxon>Gammaproteobacteria</taxon>
        <taxon>Pseudomonadales</taxon>
        <taxon>Pseudomonadaceae</taxon>
        <taxon>Pseudomonas</taxon>
    </lineage>
</organism>
<keyword evidence="1" id="KW-0472">Membrane</keyword>
<dbReference type="EMBL" id="CP011110">
    <property type="protein sequence ID" value="AKA26951.1"/>
    <property type="molecule type" value="Genomic_DNA"/>
</dbReference>
<protein>
    <recommendedName>
        <fullName evidence="4">Transmembrane protein</fullName>
    </recommendedName>
</protein>
<evidence type="ECO:0000313" key="3">
    <source>
        <dbReference type="Proteomes" id="UP000032748"/>
    </source>
</evidence>
<feature type="transmembrane region" description="Helical" evidence="1">
    <location>
        <begin position="35"/>
        <end position="57"/>
    </location>
</feature>
<dbReference type="RefSeq" id="WP_044460891.1">
    <property type="nucleotide sequence ID" value="NZ_CP011110.1"/>
</dbReference>